<reference evidence="2" key="2">
    <citation type="submission" date="2023-02" db="EMBL/GenBank/DDBJ databases">
        <authorList>
            <person name="Swenson N.G."/>
            <person name="Wegrzyn J.L."/>
            <person name="Mcevoy S.L."/>
        </authorList>
    </citation>
    <scope>NUCLEOTIDE SEQUENCE</scope>
    <source>
        <strain evidence="2">91603</strain>
        <tissue evidence="2">Leaf</tissue>
    </source>
</reference>
<accession>A0AAD5IPQ4</accession>
<comment type="caution">
    <text evidence="2">The sequence shown here is derived from an EMBL/GenBank/DDBJ whole genome shotgun (WGS) entry which is preliminary data.</text>
</comment>
<keyword evidence="3" id="KW-1185">Reference proteome</keyword>
<dbReference type="Proteomes" id="UP001064489">
    <property type="component" value="Chromosome 8"/>
</dbReference>
<name>A0AAD5IPQ4_ACENE</name>
<sequence>MTKSYLIRIDPFSDDADSLSSPVPCTTDTNSYVVSSPPVPITPFPLHYSRMSHIVISADTGTSPPPLPPTTHAPFETVGPHPRYLQRTHEESAKGVA</sequence>
<reference evidence="2" key="1">
    <citation type="journal article" date="2022" name="Plant J.">
        <title>Strategies of tolerance reflected in two North American maple genomes.</title>
        <authorList>
            <person name="McEvoy S.L."/>
            <person name="Sezen U.U."/>
            <person name="Trouern-Trend A."/>
            <person name="McMahon S.M."/>
            <person name="Schaberg P.G."/>
            <person name="Yang J."/>
            <person name="Wegrzyn J.L."/>
            <person name="Swenson N.G."/>
        </authorList>
    </citation>
    <scope>NUCLEOTIDE SEQUENCE</scope>
    <source>
        <strain evidence="2">91603</strain>
    </source>
</reference>
<evidence type="ECO:0000256" key="1">
    <source>
        <dbReference type="SAM" id="MobiDB-lite"/>
    </source>
</evidence>
<evidence type="ECO:0000313" key="3">
    <source>
        <dbReference type="Proteomes" id="UP001064489"/>
    </source>
</evidence>
<feature type="region of interest" description="Disordered" evidence="1">
    <location>
        <begin position="57"/>
        <end position="97"/>
    </location>
</feature>
<dbReference type="AlphaFoldDB" id="A0AAD5IPQ4"/>
<feature type="compositionally biased region" description="Basic and acidic residues" evidence="1">
    <location>
        <begin position="87"/>
        <end position="97"/>
    </location>
</feature>
<protein>
    <submittedName>
        <fullName evidence="2">Uncharacterized protein</fullName>
    </submittedName>
</protein>
<evidence type="ECO:0000313" key="2">
    <source>
        <dbReference type="EMBL" id="KAI9174032.1"/>
    </source>
</evidence>
<organism evidence="2 3">
    <name type="scientific">Acer negundo</name>
    <name type="common">Box elder</name>
    <dbReference type="NCBI Taxonomy" id="4023"/>
    <lineage>
        <taxon>Eukaryota</taxon>
        <taxon>Viridiplantae</taxon>
        <taxon>Streptophyta</taxon>
        <taxon>Embryophyta</taxon>
        <taxon>Tracheophyta</taxon>
        <taxon>Spermatophyta</taxon>
        <taxon>Magnoliopsida</taxon>
        <taxon>eudicotyledons</taxon>
        <taxon>Gunneridae</taxon>
        <taxon>Pentapetalae</taxon>
        <taxon>rosids</taxon>
        <taxon>malvids</taxon>
        <taxon>Sapindales</taxon>
        <taxon>Sapindaceae</taxon>
        <taxon>Hippocastanoideae</taxon>
        <taxon>Acereae</taxon>
        <taxon>Acer</taxon>
    </lineage>
</organism>
<dbReference type="EMBL" id="JAJSOW010000103">
    <property type="protein sequence ID" value="KAI9174032.1"/>
    <property type="molecule type" value="Genomic_DNA"/>
</dbReference>
<proteinExistence type="predicted"/>
<gene>
    <name evidence="2" type="ORF">LWI28_010633</name>
</gene>